<evidence type="ECO:0000259" key="3">
    <source>
        <dbReference type="Pfam" id="PF02275"/>
    </source>
</evidence>
<dbReference type="InterPro" id="IPR029132">
    <property type="entry name" value="CBAH/NAAA_C"/>
</dbReference>
<comment type="caution">
    <text evidence="4">The sequence shown here is derived from an EMBL/GenBank/DDBJ whole genome shotgun (WGS) entry which is preliminary data.</text>
</comment>
<evidence type="ECO:0000256" key="1">
    <source>
        <dbReference type="ARBA" id="ARBA00006625"/>
    </source>
</evidence>
<dbReference type="EMBL" id="JACGWS010000018">
    <property type="protein sequence ID" value="MBC8757252.1"/>
    <property type="molecule type" value="Genomic_DNA"/>
</dbReference>
<dbReference type="PANTHER" id="PTHR35527">
    <property type="entry name" value="CHOLOYLGLYCINE HYDROLASE"/>
    <property type="match status" value="1"/>
</dbReference>
<gene>
    <name evidence="4" type="ORF">H2O64_21460</name>
</gene>
<dbReference type="InterPro" id="IPR029055">
    <property type="entry name" value="Ntn_hydrolases_N"/>
</dbReference>
<protein>
    <submittedName>
        <fullName evidence="4">Linear amide C-N hydrolase</fullName>
    </submittedName>
</protein>
<sequence length="355" mass="40586">MCTRVFNNRNKAYLTTARNMDWNTQLPTSLFSYQSGLIKYALDKKQAKKKKFKNKNWKWTSKYSSLVTMVGNEDHGYAASDGINSQGLVANVLYAKGSDYELEKKKEYNPLNVLRWVQYVLDNFKTAKEVRNEFENGEVELVETKVPGSESTAALHLSVSDRKGYTTIVEVYGGKYHVHYGKEYSVMTNEPTYKIQLQLNKYWSWQWNDNNDFPSHTIPGGPFASDRFERASYYYNHLEAPINILESLSQAKSVVANASVPIGMLGFEGHPNIAPTLWSTLSDHKQLKYYFCNARTPNVVWVDMNGKLPAAKVSKLDLVTEHDGEFTNMKYVGCINNKLKATKDPYGPFKIKCKH</sequence>
<keyword evidence="2 4" id="KW-0378">Hydrolase</keyword>
<dbReference type="Pfam" id="PF02275">
    <property type="entry name" value="CBAH"/>
    <property type="match status" value="1"/>
</dbReference>
<name>A0ABR7QFC4_9FLAO</name>
<keyword evidence="5" id="KW-1185">Reference proteome</keyword>
<dbReference type="SUPFAM" id="SSF56235">
    <property type="entry name" value="N-terminal nucleophile aminohydrolases (Ntn hydrolases)"/>
    <property type="match status" value="1"/>
</dbReference>
<dbReference type="InterPro" id="IPR052193">
    <property type="entry name" value="Peptidase_C59"/>
</dbReference>
<evidence type="ECO:0000256" key="2">
    <source>
        <dbReference type="ARBA" id="ARBA00022801"/>
    </source>
</evidence>
<feature type="domain" description="Choloylglycine hydrolase/NAAA C-terminal" evidence="3">
    <location>
        <begin position="2"/>
        <end position="305"/>
    </location>
</feature>
<dbReference type="PANTHER" id="PTHR35527:SF2">
    <property type="entry name" value="HYDROLASE"/>
    <property type="match status" value="1"/>
</dbReference>
<dbReference type="GO" id="GO:0016787">
    <property type="term" value="F:hydrolase activity"/>
    <property type="evidence" value="ECO:0007669"/>
    <property type="project" value="UniProtKB-KW"/>
</dbReference>
<proteinExistence type="inferred from homology"/>
<evidence type="ECO:0000313" key="4">
    <source>
        <dbReference type="EMBL" id="MBC8757252.1"/>
    </source>
</evidence>
<dbReference type="Gene3D" id="3.60.60.10">
    <property type="entry name" value="Penicillin V Acylase, Chain A"/>
    <property type="match status" value="1"/>
</dbReference>
<dbReference type="Proteomes" id="UP000619238">
    <property type="component" value="Unassembled WGS sequence"/>
</dbReference>
<evidence type="ECO:0000313" key="5">
    <source>
        <dbReference type="Proteomes" id="UP000619238"/>
    </source>
</evidence>
<comment type="similarity">
    <text evidence="1">Belongs to the peptidase C59 family.</text>
</comment>
<accession>A0ABR7QFC4</accession>
<reference evidence="4 5" key="1">
    <citation type="submission" date="2020-07" db="EMBL/GenBank/DDBJ databases">
        <title>Description of Kordia aestuariivivens sp. nov., isolated from a tidal flat.</title>
        <authorList>
            <person name="Park S."/>
            <person name="Yoon J.-H."/>
        </authorList>
    </citation>
    <scope>NUCLEOTIDE SEQUENCE [LARGE SCALE GENOMIC DNA]</scope>
    <source>
        <strain evidence="4 5">YSTF-M3</strain>
    </source>
</reference>
<organism evidence="4 5">
    <name type="scientific">Kordia aestuariivivens</name>
    <dbReference type="NCBI Taxonomy" id="2759037"/>
    <lineage>
        <taxon>Bacteria</taxon>
        <taxon>Pseudomonadati</taxon>
        <taxon>Bacteroidota</taxon>
        <taxon>Flavobacteriia</taxon>
        <taxon>Flavobacteriales</taxon>
        <taxon>Flavobacteriaceae</taxon>
        <taxon>Kordia</taxon>
    </lineage>
</organism>
<dbReference type="RefSeq" id="WP_187564296.1">
    <property type="nucleotide sequence ID" value="NZ_JACGWS010000018.1"/>
</dbReference>